<reference evidence="1 2" key="1">
    <citation type="submission" date="2016-07" db="EMBL/GenBank/DDBJ databases">
        <title>Multiple horizontal gene transfer events from other fungi enriched the ability of initially mycotrophic Trichoderma (Ascomycota) to feed on dead plant biomass.</title>
        <authorList>
            <consortium name="DOE Joint Genome Institute"/>
            <person name="Aerts A."/>
            <person name="Atanasova L."/>
            <person name="Chenthamara K."/>
            <person name="Zhang J."/>
            <person name="Grujic M."/>
            <person name="Henrissat B."/>
            <person name="Kuo A."/>
            <person name="Salamov A."/>
            <person name="Lipzen A."/>
            <person name="Labutti K."/>
            <person name="Barry K."/>
            <person name="Miao Y."/>
            <person name="Rahimi M.J."/>
            <person name="Shen Q."/>
            <person name="Grigoriev I.V."/>
            <person name="Kubicek C.P."/>
            <person name="Druzhinina I.S."/>
        </authorList>
    </citation>
    <scope>NUCLEOTIDE SEQUENCE [LARGE SCALE GENOMIC DNA]</scope>
    <source>
        <strain evidence="1 2">ATCC 18648</strain>
    </source>
</reference>
<protein>
    <submittedName>
        <fullName evidence="1">Uncharacterized protein</fullName>
    </submittedName>
</protein>
<dbReference type="Proteomes" id="UP000240760">
    <property type="component" value="Unassembled WGS sequence"/>
</dbReference>
<organism evidence="1 2">
    <name type="scientific">Trichoderma longibrachiatum ATCC 18648</name>
    <dbReference type="NCBI Taxonomy" id="983965"/>
    <lineage>
        <taxon>Eukaryota</taxon>
        <taxon>Fungi</taxon>
        <taxon>Dikarya</taxon>
        <taxon>Ascomycota</taxon>
        <taxon>Pezizomycotina</taxon>
        <taxon>Sordariomycetes</taxon>
        <taxon>Hypocreomycetidae</taxon>
        <taxon>Hypocreales</taxon>
        <taxon>Hypocreaceae</taxon>
        <taxon>Trichoderma</taxon>
    </lineage>
</organism>
<accession>A0A2T4BZK2</accession>
<evidence type="ECO:0000313" key="2">
    <source>
        <dbReference type="Proteomes" id="UP000240760"/>
    </source>
</evidence>
<proteinExistence type="predicted"/>
<dbReference type="AlphaFoldDB" id="A0A2T4BZK2"/>
<keyword evidence="2" id="KW-1185">Reference proteome</keyword>
<sequence length="90" mass="10415">MHTLPPSMHKARNYLRTACRSPLKITRKKKSKIQSSCFFSSFFFLSFSLFTPLCSTNRHSKLTHGDALFLRKRASRNLKSFGRKSPDVSF</sequence>
<dbReference type="EMBL" id="KZ679135">
    <property type="protein sequence ID" value="PTB74759.1"/>
    <property type="molecule type" value="Genomic_DNA"/>
</dbReference>
<gene>
    <name evidence="1" type="ORF">M440DRAFT_1034401</name>
</gene>
<name>A0A2T4BZK2_TRILO</name>
<evidence type="ECO:0000313" key="1">
    <source>
        <dbReference type="EMBL" id="PTB74759.1"/>
    </source>
</evidence>